<comment type="caution">
    <text evidence="1">The sequence shown here is derived from an EMBL/GenBank/DDBJ whole genome shotgun (WGS) entry which is preliminary data.</text>
</comment>
<evidence type="ECO:0000313" key="2">
    <source>
        <dbReference type="Proteomes" id="UP001597380"/>
    </source>
</evidence>
<sequence length="111" mass="12039">MRAAGIWTLIVVAVWSGNVAAEAGWLPAAQIKSLTVSHHGRYMVELDSSKTLKGCSQPNMYFIDFDALGAEQSYQMLLEASIAKRPVQLYITGRCALKGISEVSSVRLPAP</sequence>
<evidence type="ECO:0000313" key="1">
    <source>
        <dbReference type="EMBL" id="MFD2095215.1"/>
    </source>
</evidence>
<dbReference type="RefSeq" id="WP_345338377.1">
    <property type="nucleotide sequence ID" value="NZ_BAABLI010000005.1"/>
</dbReference>
<keyword evidence="2" id="KW-1185">Reference proteome</keyword>
<reference evidence="2" key="1">
    <citation type="journal article" date="2019" name="Int. J. Syst. Evol. Microbiol.">
        <title>The Global Catalogue of Microorganisms (GCM) 10K type strain sequencing project: providing services to taxonomists for standard genome sequencing and annotation.</title>
        <authorList>
            <consortium name="The Broad Institute Genomics Platform"/>
            <consortium name="The Broad Institute Genome Sequencing Center for Infectious Disease"/>
            <person name="Wu L."/>
            <person name="Ma J."/>
        </authorList>
    </citation>
    <scope>NUCLEOTIDE SEQUENCE [LARGE SCALE GENOMIC DNA]</scope>
    <source>
        <strain evidence="2">CGMCC 1.10992</strain>
    </source>
</reference>
<gene>
    <name evidence="1" type="ORF">ACFSJ3_04400</name>
</gene>
<dbReference type="EMBL" id="JBHUHT010000008">
    <property type="protein sequence ID" value="MFD2095215.1"/>
    <property type="molecule type" value="Genomic_DNA"/>
</dbReference>
<dbReference type="Proteomes" id="UP001597380">
    <property type="component" value="Unassembled WGS sequence"/>
</dbReference>
<accession>A0ABW4XKD8</accession>
<protein>
    <submittedName>
        <fullName evidence="1">Uncharacterized protein</fullName>
    </submittedName>
</protein>
<organism evidence="1 2">
    <name type="scientific">Corallincola platygyrae</name>
    <dbReference type="NCBI Taxonomy" id="1193278"/>
    <lineage>
        <taxon>Bacteria</taxon>
        <taxon>Pseudomonadati</taxon>
        <taxon>Pseudomonadota</taxon>
        <taxon>Gammaproteobacteria</taxon>
        <taxon>Alteromonadales</taxon>
        <taxon>Psychromonadaceae</taxon>
        <taxon>Corallincola</taxon>
    </lineage>
</organism>
<name>A0ABW4XKD8_9GAMM</name>
<proteinExistence type="predicted"/>